<feature type="coiled-coil region" evidence="1">
    <location>
        <begin position="244"/>
        <end position="278"/>
    </location>
</feature>
<dbReference type="VEuPathDB" id="FungiDB:H310_06596"/>
<dbReference type="AlphaFoldDB" id="A0A024U3H3"/>
<sequence>MDTLDCCVAQMRACADKLRSTKNALSLTYLDMKARDLPAITITSRLVFEEEEKEDDIVEKHKRRYEACVKQAEEQVEKLMAEKKQLEQDLRRQSQQFRQVLEERDADVQVEYAKMIAELNDHIEDSKQQLNAAVESRDAKQSLVRNLPSPSLASQADLHKHRMLQQQIMGLSKEVSELQAELHQIEEELSRPVAIKRKANALDEADSSHHVSVAQECNDIQVEIAMLIETEQALQDQATQRRLHAAQQEENQLALREVEELEQEISSVDASIATLTTRLQAQLFRVLAPSSTMGALLTRLCSYISAQGDAPIAISNVLEMCPSQVEGNECIDLLVKVGFVVSDGVNLRQTTT</sequence>
<reference evidence="2" key="1">
    <citation type="submission" date="2013-12" db="EMBL/GenBank/DDBJ databases">
        <title>The Genome Sequence of Aphanomyces invadans NJM9701.</title>
        <authorList>
            <consortium name="The Broad Institute Genomics Platform"/>
            <person name="Russ C."/>
            <person name="Tyler B."/>
            <person name="van West P."/>
            <person name="Dieguez-Uribeondo J."/>
            <person name="Young S.K."/>
            <person name="Zeng Q."/>
            <person name="Gargeya S."/>
            <person name="Fitzgerald M."/>
            <person name="Abouelleil A."/>
            <person name="Alvarado L."/>
            <person name="Chapman S.B."/>
            <person name="Gainer-Dewar J."/>
            <person name="Goldberg J."/>
            <person name="Griggs A."/>
            <person name="Gujja S."/>
            <person name="Hansen M."/>
            <person name="Howarth C."/>
            <person name="Imamovic A."/>
            <person name="Ireland A."/>
            <person name="Larimer J."/>
            <person name="McCowan C."/>
            <person name="Murphy C."/>
            <person name="Pearson M."/>
            <person name="Poon T.W."/>
            <person name="Priest M."/>
            <person name="Roberts A."/>
            <person name="Saif S."/>
            <person name="Shea T."/>
            <person name="Sykes S."/>
            <person name="Wortman J."/>
            <person name="Nusbaum C."/>
            <person name="Birren B."/>
        </authorList>
    </citation>
    <scope>NUCLEOTIDE SEQUENCE [LARGE SCALE GENOMIC DNA]</scope>
    <source>
        <strain evidence="2">NJM9701</strain>
    </source>
</reference>
<dbReference type="OrthoDB" id="68456at2759"/>
<dbReference type="RefSeq" id="XP_008869943.1">
    <property type="nucleotide sequence ID" value="XM_008871721.1"/>
</dbReference>
<dbReference type="RefSeq" id="XP_008869944.1">
    <property type="nucleotide sequence ID" value="XM_008871722.1"/>
</dbReference>
<evidence type="ECO:0000313" key="2">
    <source>
        <dbReference type="EMBL" id="ETW00946.1"/>
    </source>
</evidence>
<keyword evidence="1" id="KW-0175">Coiled coil</keyword>
<feature type="coiled-coil region" evidence="1">
    <location>
        <begin position="62"/>
        <end position="136"/>
    </location>
</feature>
<protein>
    <submittedName>
        <fullName evidence="2">Uncharacterized protein</fullName>
    </submittedName>
</protein>
<feature type="coiled-coil region" evidence="1">
    <location>
        <begin position="161"/>
        <end position="188"/>
    </location>
</feature>
<dbReference type="EMBL" id="KI913963">
    <property type="protein sequence ID" value="ETW00945.1"/>
    <property type="molecule type" value="Genomic_DNA"/>
</dbReference>
<name>A0A024U3H3_9STRA</name>
<proteinExistence type="predicted"/>
<dbReference type="EMBL" id="KI913963">
    <property type="protein sequence ID" value="ETW00946.1"/>
    <property type="molecule type" value="Genomic_DNA"/>
</dbReference>
<organism evidence="2">
    <name type="scientific">Aphanomyces invadans</name>
    <dbReference type="NCBI Taxonomy" id="157072"/>
    <lineage>
        <taxon>Eukaryota</taxon>
        <taxon>Sar</taxon>
        <taxon>Stramenopiles</taxon>
        <taxon>Oomycota</taxon>
        <taxon>Saprolegniomycetes</taxon>
        <taxon>Saprolegniales</taxon>
        <taxon>Verrucalvaceae</taxon>
        <taxon>Aphanomyces</taxon>
    </lineage>
</organism>
<dbReference type="GeneID" id="20083646"/>
<dbReference type="eggNOG" id="ENOG502S6QB">
    <property type="taxonomic scope" value="Eukaryota"/>
</dbReference>
<accession>A0A024U3H3</accession>
<evidence type="ECO:0000256" key="1">
    <source>
        <dbReference type="SAM" id="Coils"/>
    </source>
</evidence>
<gene>
    <name evidence="2" type="ORF">H310_06596</name>
</gene>